<feature type="transmembrane region" description="Helical" evidence="17">
    <location>
        <begin position="494"/>
        <end position="514"/>
    </location>
</feature>
<feature type="transmembrane region" description="Helical" evidence="17">
    <location>
        <begin position="462"/>
        <end position="488"/>
    </location>
</feature>
<dbReference type="Ensembl" id="ENSPKIT00000019457.1">
    <property type="protein sequence ID" value="ENSPKIP00000038467.1"/>
    <property type="gene ID" value="ENSPKIG00000016186.1"/>
</dbReference>
<dbReference type="PROSITE" id="PS50297">
    <property type="entry name" value="ANK_REP_REGION"/>
    <property type="match status" value="1"/>
</dbReference>
<evidence type="ECO:0000313" key="20">
    <source>
        <dbReference type="Proteomes" id="UP000261540"/>
    </source>
</evidence>
<feature type="region of interest" description="Disordered" evidence="16">
    <location>
        <begin position="1"/>
        <end position="52"/>
    </location>
</feature>
<evidence type="ECO:0000256" key="17">
    <source>
        <dbReference type="SAM" id="Phobius"/>
    </source>
</evidence>
<keyword evidence="2" id="KW-0813">Transport</keyword>
<evidence type="ECO:0000256" key="13">
    <source>
        <dbReference type="ARBA" id="ARBA00023303"/>
    </source>
</evidence>
<evidence type="ECO:0000256" key="15">
    <source>
        <dbReference type="PROSITE-ProRule" id="PRU00023"/>
    </source>
</evidence>
<dbReference type="Proteomes" id="UP000261540">
    <property type="component" value="Unplaced"/>
</dbReference>
<organism evidence="19 20">
    <name type="scientific">Paramormyrops kingsleyae</name>
    <dbReference type="NCBI Taxonomy" id="1676925"/>
    <lineage>
        <taxon>Eukaryota</taxon>
        <taxon>Metazoa</taxon>
        <taxon>Chordata</taxon>
        <taxon>Craniata</taxon>
        <taxon>Vertebrata</taxon>
        <taxon>Euteleostomi</taxon>
        <taxon>Actinopterygii</taxon>
        <taxon>Neopterygii</taxon>
        <taxon>Teleostei</taxon>
        <taxon>Osteoglossocephala</taxon>
        <taxon>Osteoglossomorpha</taxon>
        <taxon>Osteoglossiformes</taxon>
        <taxon>Mormyridae</taxon>
        <taxon>Paramormyrops</taxon>
    </lineage>
</organism>
<dbReference type="PANTHER" id="PTHR10582">
    <property type="entry name" value="TRANSIENT RECEPTOR POTENTIAL ION CHANNEL PROTEIN"/>
    <property type="match status" value="1"/>
</dbReference>
<dbReference type="InterPro" id="IPR008347">
    <property type="entry name" value="TrpV1-4"/>
</dbReference>
<comment type="subcellular location">
    <subcellularLocation>
        <location evidence="1">Cell membrane</location>
        <topology evidence="1">Multi-pass membrane protein</topology>
    </subcellularLocation>
</comment>
<keyword evidence="6 17" id="KW-0812">Transmembrane</keyword>
<dbReference type="Gene3D" id="1.25.40.20">
    <property type="entry name" value="Ankyrin repeat-containing domain"/>
    <property type="match status" value="1"/>
</dbReference>
<evidence type="ECO:0000256" key="14">
    <source>
        <dbReference type="ARBA" id="ARBA00036634"/>
    </source>
</evidence>
<evidence type="ECO:0000256" key="7">
    <source>
        <dbReference type="ARBA" id="ARBA00022737"/>
    </source>
</evidence>
<reference evidence="19" key="1">
    <citation type="submission" date="2025-08" db="UniProtKB">
        <authorList>
            <consortium name="Ensembl"/>
        </authorList>
    </citation>
    <scope>IDENTIFICATION</scope>
</reference>
<dbReference type="NCBIfam" id="TIGR00870">
    <property type="entry name" value="trp"/>
    <property type="match status" value="1"/>
</dbReference>
<keyword evidence="4" id="KW-0109">Calcium transport</keyword>
<feature type="transmembrane region" description="Helical" evidence="17">
    <location>
        <begin position="535"/>
        <end position="557"/>
    </location>
</feature>
<feature type="transmembrane region" description="Helical" evidence="17">
    <location>
        <begin position="395"/>
        <end position="416"/>
    </location>
</feature>
<accession>A0A3B3T5N3</accession>
<keyword evidence="10 15" id="KW-0040">ANK repeat</keyword>
<evidence type="ECO:0000256" key="3">
    <source>
        <dbReference type="ARBA" id="ARBA00022475"/>
    </source>
</evidence>
<dbReference type="PROSITE" id="PS50088">
    <property type="entry name" value="ANK_REPEAT"/>
    <property type="match status" value="1"/>
</dbReference>
<dbReference type="Pfam" id="PF12796">
    <property type="entry name" value="Ank_2"/>
    <property type="match status" value="1"/>
</dbReference>
<dbReference type="SUPFAM" id="SSF48403">
    <property type="entry name" value="Ankyrin repeat"/>
    <property type="match status" value="1"/>
</dbReference>
<dbReference type="GeneTree" id="ENSGT00940000158512"/>
<dbReference type="Pfam" id="PF00520">
    <property type="entry name" value="Ion_trans"/>
    <property type="match status" value="1"/>
</dbReference>
<proteinExistence type="predicted"/>
<keyword evidence="12 17" id="KW-0472">Membrane</keyword>
<dbReference type="PRINTS" id="PR01768">
    <property type="entry name" value="TRPVRECEPTOR"/>
</dbReference>
<evidence type="ECO:0000259" key="18">
    <source>
        <dbReference type="Pfam" id="PF00520"/>
    </source>
</evidence>
<feature type="transmembrane region" description="Helical" evidence="17">
    <location>
        <begin position="612"/>
        <end position="636"/>
    </location>
</feature>
<reference evidence="19" key="2">
    <citation type="submission" date="2025-09" db="UniProtKB">
        <authorList>
            <consortium name="Ensembl"/>
        </authorList>
    </citation>
    <scope>IDENTIFICATION</scope>
</reference>
<keyword evidence="5" id="KW-0107">Calcium channel</keyword>
<evidence type="ECO:0000256" key="16">
    <source>
        <dbReference type="SAM" id="MobiDB-lite"/>
    </source>
</evidence>
<dbReference type="GO" id="GO:0005262">
    <property type="term" value="F:calcium channel activity"/>
    <property type="evidence" value="ECO:0007669"/>
    <property type="project" value="UniProtKB-KW"/>
</dbReference>
<dbReference type="InterPro" id="IPR036770">
    <property type="entry name" value="Ankyrin_rpt-contain_sf"/>
</dbReference>
<dbReference type="FunFam" id="1.25.40.20:FF:000018">
    <property type="entry name" value="Transient receptor potential cation channel subfamily V member 1"/>
    <property type="match status" value="1"/>
</dbReference>
<feature type="transmembrane region" description="Helical" evidence="17">
    <location>
        <begin position="436"/>
        <end position="455"/>
    </location>
</feature>
<evidence type="ECO:0000256" key="12">
    <source>
        <dbReference type="ARBA" id="ARBA00023136"/>
    </source>
</evidence>
<sequence length="760" mass="87036">MSHSNDPVIKPFSLETYDGSEDASARGKRAKQGSRSKEGNVQMDTSLSEDVETTKPKIKFNLNFDRMVRESVGSNDQGERFDMETLFAAVSSGDATRLQGLDQYLEHTLKHLTNTEYQSHGKNALIKGLLNLKDGKNDTIEILLDIAEKMGDLKKFVNAAYTDSKYKGQTALHVAIERRSESFVKLLVQKGADVHARACGKFFQEHKGPNFYFGELPLSLAACTNQPAVVDFLIDNPYQKVDIAKTDSQGNMVLHALVLVADKENTNFIIRMYDHILTTAAKRYPMIKLEDIENHQMLTPLKLAAKSGKTEVFAHMVRREFQNEEFHHLSRKFTEWVYGPVQSSLYDVTSLDSYEQNSVMEIIIYNSRIPNRLEMLQVEPLNCLLNDKWDKFAKWIFLFNFIAYLTYLSTFTVVAYHIHKWSGLPFPVQSSVDCLYLTGLLISTVGALLFFIRGVRDKNYNILLLSLIKCSAASFIQGFLFIISAVLYCSGMHAYLGFLVICLALSWVNLLYFSRGSRHMGIYTVMIQKMILGDILRFFFVYIVYLLGFSAAVVTLIEDSSTNMTENGDPQDNADCKKPTYKNIQFTIQELFKFTIGMGDLEFTDQFQYQEVFYILLISYIVLTYILLLNMIIALMSKTVENISEKSFTIWKLQRAITILDIERTLPSCLRKRLRSGMEKDLGRKPETDKRWCFSMEEVNWDKWSSNLGIIKEEPGNQEKDPELTHHVSTGSSWYRLLSRRRPAQPVEEVETTPMMTSRV</sequence>
<dbReference type="GO" id="GO:0005886">
    <property type="term" value="C:plasma membrane"/>
    <property type="evidence" value="ECO:0007669"/>
    <property type="project" value="UniProtKB-SubCell"/>
</dbReference>
<evidence type="ECO:0000256" key="2">
    <source>
        <dbReference type="ARBA" id="ARBA00022448"/>
    </source>
</evidence>
<name>A0A3B3T5N3_9TELE</name>
<feature type="repeat" description="ANK" evidence="15">
    <location>
        <begin position="167"/>
        <end position="199"/>
    </location>
</feature>
<protein>
    <submittedName>
        <fullName evidence="19">Transient receptor potential cation channel, subfamily V, member 1</fullName>
    </submittedName>
</protein>
<feature type="domain" description="Ion transport" evidence="18">
    <location>
        <begin position="399"/>
        <end position="647"/>
    </location>
</feature>
<keyword evidence="13" id="KW-0407">Ion channel</keyword>
<comment type="catalytic activity">
    <reaction evidence="14">
        <text>Ca(2+)(in) = Ca(2+)(out)</text>
        <dbReference type="Rhea" id="RHEA:29671"/>
        <dbReference type="ChEBI" id="CHEBI:29108"/>
    </reaction>
</comment>
<dbReference type="InterPro" id="IPR024862">
    <property type="entry name" value="TRPV"/>
</dbReference>
<evidence type="ECO:0000256" key="4">
    <source>
        <dbReference type="ARBA" id="ARBA00022568"/>
    </source>
</evidence>
<evidence type="ECO:0000256" key="5">
    <source>
        <dbReference type="ARBA" id="ARBA00022673"/>
    </source>
</evidence>
<keyword evidence="8" id="KW-0106">Calcium</keyword>
<keyword evidence="7" id="KW-0677">Repeat</keyword>
<evidence type="ECO:0000256" key="10">
    <source>
        <dbReference type="ARBA" id="ARBA00023043"/>
    </source>
</evidence>
<keyword evidence="11" id="KW-0406">Ion transport</keyword>
<evidence type="ECO:0000256" key="11">
    <source>
        <dbReference type="ARBA" id="ARBA00023065"/>
    </source>
</evidence>
<evidence type="ECO:0000256" key="9">
    <source>
        <dbReference type="ARBA" id="ARBA00022989"/>
    </source>
</evidence>
<dbReference type="InterPro" id="IPR005821">
    <property type="entry name" value="Ion_trans_dom"/>
</dbReference>
<keyword evidence="9 17" id="KW-1133">Transmembrane helix</keyword>
<dbReference type="AlphaFoldDB" id="A0A3B3T5N3"/>
<dbReference type="PANTHER" id="PTHR10582:SF5">
    <property type="entry name" value="TRANSIENT RECEPTOR POTENTIAL CATION CHANNEL SUBFAMILY V MEMBER 2"/>
    <property type="match status" value="1"/>
</dbReference>
<dbReference type="SMART" id="SM00248">
    <property type="entry name" value="ANK"/>
    <property type="match status" value="4"/>
</dbReference>
<evidence type="ECO:0000313" key="19">
    <source>
        <dbReference type="Ensembl" id="ENSPKIP00000038467.1"/>
    </source>
</evidence>
<evidence type="ECO:0000256" key="6">
    <source>
        <dbReference type="ARBA" id="ARBA00022692"/>
    </source>
</evidence>
<evidence type="ECO:0000256" key="1">
    <source>
        <dbReference type="ARBA" id="ARBA00004651"/>
    </source>
</evidence>
<dbReference type="STRING" id="1676925.ENSPKIP00000038467"/>
<dbReference type="GO" id="GO:0098703">
    <property type="term" value="P:calcium ion import across plasma membrane"/>
    <property type="evidence" value="ECO:0007669"/>
    <property type="project" value="TreeGrafter"/>
</dbReference>
<dbReference type="InterPro" id="IPR002110">
    <property type="entry name" value="Ankyrin_rpt"/>
</dbReference>
<keyword evidence="20" id="KW-1185">Reference proteome</keyword>
<keyword evidence="3" id="KW-1003">Cell membrane</keyword>
<evidence type="ECO:0000256" key="8">
    <source>
        <dbReference type="ARBA" id="ARBA00022837"/>
    </source>
</evidence>